<feature type="domain" description="RNA polymerase sigma-70 region 2" evidence="5">
    <location>
        <begin position="15"/>
        <end position="74"/>
    </location>
</feature>
<dbReference type="InterPro" id="IPR007627">
    <property type="entry name" value="RNA_pol_sigma70_r2"/>
</dbReference>
<keyword evidence="2" id="KW-0805">Transcription regulation</keyword>
<dbReference type="InterPro" id="IPR013325">
    <property type="entry name" value="RNA_pol_sigma_r2"/>
</dbReference>
<protein>
    <submittedName>
        <fullName evidence="7">RNA polymerase sigma-70 factor, ECF subfamily</fullName>
    </submittedName>
</protein>
<evidence type="ECO:0000313" key="7">
    <source>
        <dbReference type="EMBL" id="SDS69516.1"/>
    </source>
</evidence>
<dbReference type="InterPro" id="IPR039425">
    <property type="entry name" value="RNA_pol_sigma-70-like"/>
</dbReference>
<dbReference type="InterPro" id="IPR013324">
    <property type="entry name" value="RNA_pol_sigma_r3/r4-like"/>
</dbReference>
<name>A0A1H1UBA5_9ACTN</name>
<sequence length="165" mass="18737">MTSEEHFRRLHDAAYTDLMRFVRRRVPDDEVDDIVSTVFMIAWRRLGELPGDAVPWLFGVARNVMAAQSRTRNRHAVVDVRMVSDDRAPGVVARIDLVRAWWTLSAADHEVLALVAFDGLTDTQAATVLGCRPTTYRMRLSRARRRLRDAMSQPAPRPAPSWSPA</sequence>
<keyword evidence="3" id="KW-0731">Sigma factor</keyword>
<dbReference type="PANTHER" id="PTHR43133:SF25">
    <property type="entry name" value="RNA POLYMERASE SIGMA FACTOR RFAY-RELATED"/>
    <property type="match status" value="1"/>
</dbReference>
<dbReference type="Gene3D" id="1.10.1740.10">
    <property type="match status" value="1"/>
</dbReference>
<gene>
    <name evidence="7" type="ORF">SAMN04489716_1383</name>
</gene>
<dbReference type="SUPFAM" id="SSF88946">
    <property type="entry name" value="Sigma2 domain of RNA polymerase sigma factors"/>
    <property type="match status" value="1"/>
</dbReference>
<dbReference type="GO" id="GO:0016987">
    <property type="term" value="F:sigma factor activity"/>
    <property type="evidence" value="ECO:0007669"/>
    <property type="project" value="UniProtKB-KW"/>
</dbReference>
<accession>A0A1H1UBA5</accession>
<keyword evidence="4" id="KW-0804">Transcription</keyword>
<evidence type="ECO:0000313" key="8">
    <source>
        <dbReference type="Proteomes" id="UP000198688"/>
    </source>
</evidence>
<evidence type="ECO:0000259" key="5">
    <source>
        <dbReference type="Pfam" id="PF04542"/>
    </source>
</evidence>
<dbReference type="Gene3D" id="1.10.10.10">
    <property type="entry name" value="Winged helix-like DNA-binding domain superfamily/Winged helix DNA-binding domain"/>
    <property type="match status" value="1"/>
</dbReference>
<feature type="domain" description="RNA polymerase sigma factor 70 region 4 type 2" evidence="6">
    <location>
        <begin position="104"/>
        <end position="147"/>
    </location>
</feature>
<evidence type="ECO:0000256" key="4">
    <source>
        <dbReference type="ARBA" id="ARBA00023163"/>
    </source>
</evidence>
<dbReference type="Pfam" id="PF08281">
    <property type="entry name" value="Sigma70_r4_2"/>
    <property type="match status" value="1"/>
</dbReference>
<dbReference type="PANTHER" id="PTHR43133">
    <property type="entry name" value="RNA POLYMERASE ECF-TYPE SIGMA FACTO"/>
    <property type="match status" value="1"/>
</dbReference>
<dbReference type="STRING" id="113562.SAMN04489716_1383"/>
<dbReference type="AlphaFoldDB" id="A0A1H1UBA5"/>
<evidence type="ECO:0000256" key="3">
    <source>
        <dbReference type="ARBA" id="ARBA00023082"/>
    </source>
</evidence>
<dbReference type="Pfam" id="PF04542">
    <property type="entry name" value="Sigma70_r2"/>
    <property type="match status" value="1"/>
</dbReference>
<dbReference type="GO" id="GO:0006352">
    <property type="term" value="P:DNA-templated transcription initiation"/>
    <property type="evidence" value="ECO:0007669"/>
    <property type="project" value="InterPro"/>
</dbReference>
<evidence type="ECO:0000256" key="1">
    <source>
        <dbReference type="ARBA" id="ARBA00010641"/>
    </source>
</evidence>
<dbReference type="EMBL" id="LT629758">
    <property type="protein sequence ID" value="SDS69516.1"/>
    <property type="molecule type" value="Genomic_DNA"/>
</dbReference>
<organism evidence="7 8">
    <name type="scientific">Actinoplanes derwentensis</name>
    <dbReference type="NCBI Taxonomy" id="113562"/>
    <lineage>
        <taxon>Bacteria</taxon>
        <taxon>Bacillati</taxon>
        <taxon>Actinomycetota</taxon>
        <taxon>Actinomycetes</taxon>
        <taxon>Micromonosporales</taxon>
        <taxon>Micromonosporaceae</taxon>
        <taxon>Actinoplanes</taxon>
    </lineage>
</organism>
<comment type="similarity">
    <text evidence="1">Belongs to the sigma-70 factor family. ECF subfamily.</text>
</comment>
<dbReference type="RefSeq" id="WP_197686142.1">
    <property type="nucleotide sequence ID" value="NZ_BOMJ01000021.1"/>
</dbReference>
<dbReference type="InterPro" id="IPR036388">
    <property type="entry name" value="WH-like_DNA-bd_sf"/>
</dbReference>
<evidence type="ECO:0000259" key="6">
    <source>
        <dbReference type="Pfam" id="PF08281"/>
    </source>
</evidence>
<dbReference type="SUPFAM" id="SSF88659">
    <property type="entry name" value="Sigma3 and sigma4 domains of RNA polymerase sigma factors"/>
    <property type="match status" value="1"/>
</dbReference>
<reference evidence="7 8" key="1">
    <citation type="submission" date="2016-10" db="EMBL/GenBank/DDBJ databases">
        <authorList>
            <person name="de Groot N.N."/>
        </authorList>
    </citation>
    <scope>NUCLEOTIDE SEQUENCE [LARGE SCALE GENOMIC DNA]</scope>
    <source>
        <strain evidence="7 8">DSM 43941</strain>
    </source>
</reference>
<dbReference type="Proteomes" id="UP000198688">
    <property type="component" value="Chromosome I"/>
</dbReference>
<dbReference type="GO" id="GO:0003677">
    <property type="term" value="F:DNA binding"/>
    <property type="evidence" value="ECO:0007669"/>
    <property type="project" value="InterPro"/>
</dbReference>
<evidence type="ECO:0000256" key="2">
    <source>
        <dbReference type="ARBA" id="ARBA00023015"/>
    </source>
</evidence>
<keyword evidence="8" id="KW-1185">Reference proteome</keyword>
<proteinExistence type="inferred from homology"/>
<dbReference type="InterPro" id="IPR013249">
    <property type="entry name" value="RNA_pol_sigma70_r4_t2"/>
</dbReference>